<gene>
    <name evidence="1" type="ordered locus">Athe_2301</name>
</gene>
<dbReference type="GeneID" id="69101818"/>
<proteinExistence type="predicted"/>
<dbReference type="AlphaFoldDB" id="B9MMS2"/>
<evidence type="ECO:0000313" key="1">
    <source>
        <dbReference type="EMBL" id="ACM61371.1"/>
    </source>
</evidence>
<organism evidence="1 2">
    <name type="scientific">Caldicellulosiruptor bescii (strain ATCC BAA-1888 / DSM 6725 / KCTC 15123 / Z-1320)</name>
    <name type="common">Anaerocellum thermophilum</name>
    <dbReference type="NCBI Taxonomy" id="521460"/>
    <lineage>
        <taxon>Bacteria</taxon>
        <taxon>Bacillati</taxon>
        <taxon>Bacillota</taxon>
        <taxon>Bacillota incertae sedis</taxon>
        <taxon>Caldicellulosiruptorales</taxon>
        <taxon>Caldicellulosiruptoraceae</taxon>
        <taxon>Caldicellulosiruptor</taxon>
    </lineage>
</organism>
<reference evidence="2" key="1">
    <citation type="submission" date="2009-01" db="EMBL/GenBank/DDBJ databases">
        <title>Complete sequence of chromosome of Anaerocellum thermophilum DSM 6725.</title>
        <authorList>
            <person name="Lucas S."/>
            <person name="Copeland A."/>
            <person name="Lapidus A."/>
            <person name="Glavina del Rio T."/>
            <person name="Tice H."/>
            <person name="Bruce D."/>
            <person name="Goodwin L."/>
            <person name="Pitluck S."/>
            <person name="Sims D."/>
            <person name="Meincke L."/>
            <person name="Brettin T."/>
            <person name="Detter J.C."/>
            <person name="Han C."/>
            <person name="Larimer F."/>
            <person name="Land M."/>
            <person name="Hauser L."/>
            <person name="Kyrpides N."/>
            <person name="Ovchinnikova G."/>
            <person name="Kataeva I."/>
            <person name="Adams M.W.W."/>
        </authorList>
    </citation>
    <scope>NUCLEOTIDE SEQUENCE [LARGE SCALE GENOMIC DNA]</scope>
    <source>
        <strain evidence="2">ATCC BAA-1888 / DSM 6725 / Z-1320</strain>
    </source>
</reference>
<dbReference type="RefSeq" id="WP_015908628.1">
    <property type="nucleotide sequence ID" value="NC_012034.1"/>
</dbReference>
<dbReference type="Proteomes" id="UP000007723">
    <property type="component" value="Chromosome"/>
</dbReference>
<evidence type="ECO:0000313" key="2">
    <source>
        <dbReference type="Proteomes" id="UP000007723"/>
    </source>
</evidence>
<dbReference type="EMBL" id="CP001393">
    <property type="protein sequence ID" value="ACM61371.1"/>
    <property type="molecule type" value="Genomic_DNA"/>
</dbReference>
<dbReference type="KEGG" id="ate:Athe_2301"/>
<name>B9MMS2_CALBD</name>
<accession>B9MMS2</accession>
<protein>
    <submittedName>
        <fullName evidence="1">Uncharacterized protein</fullName>
    </submittedName>
</protein>
<sequence length="65" mass="7706">MVRTNSQLECGINRLEINKEVSDDEKYLSHHEIEMIDTKVIKDIIKNLLSFNVSELELIFQQWIT</sequence>
<dbReference type="HOGENOM" id="CLU_2841490_0_0_9"/>
<dbReference type="STRING" id="521460.Athe_2301"/>